<dbReference type="InParanoid" id="D6W6L9"/>
<dbReference type="HOGENOM" id="CLU_013133_3_0_1"/>
<feature type="domain" description="Major facilitator superfamily associated" evidence="8">
    <location>
        <begin position="20"/>
        <end position="578"/>
    </location>
</feature>
<feature type="transmembrane region" description="Helical" evidence="7">
    <location>
        <begin position="378"/>
        <end position="400"/>
    </location>
</feature>
<proteinExistence type="inferred from homology"/>
<evidence type="ECO:0000256" key="6">
    <source>
        <dbReference type="SAM" id="MobiDB-lite"/>
    </source>
</evidence>
<dbReference type="InterPro" id="IPR051717">
    <property type="entry name" value="MFS_MFSD6"/>
</dbReference>
<feature type="transmembrane region" description="Helical" evidence="7">
    <location>
        <begin position="454"/>
        <end position="472"/>
    </location>
</feature>
<keyword evidence="3 7" id="KW-0812">Transmembrane</keyword>
<evidence type="ECO:0000256" key="3">
    <source>
        <dbReference type="ARBA" id="ARBA00022692"/>
    </source>
</evidence>
<organism evidence="9 10">
    <name type="scientific">Tribolium castaneum</name>
    <name type="common">Red flour beetle</name>
    <dbReference type="NCBI Taxonomy" id="7070"/>
    <lineage>
        <taxon>Eukaryota</taxon>
        <taxon>Metazoa</taxon>
        <taxon>Ecdysozoa</taxon>
        <taxon>Arthropoda</taxon>
        <taxon>Hexapoda</taxon>
        <taxon>Insecta</taxon>
        <taxon>Pterygota</taxon>
        <taxon>Neoptera</taxon>
        <taxon>Endopterygota</taxon>
        <taxon>Coleoptera</taxon>
        <taxon>Polyphaga</taxon>
        <taxon>Cucujiformia</taxon>
        <taxon>Tenebrionidae</taxon>
        <taxon>Tenebrionidae incertae sedis</taxon>
        <taxon>Tribolium</taxon>
    </lineage>
</organism>
<evidence type="ECO:0000256" key="1">
    <source>
        <dbReference type="ARBA" id="ARBA00004141"/>
    </source>
</evidence>
<dbReference type="CDD" id="cd17335">
    <property type="entry name" value="MFS_MFSD6"/>
    <property type="match status" value="1"/>
</dbReference>
<feature type="transmembrane region" description="Helical" evidence="7">
    <location>
        <begin position="55"/>
        <end position="77"/>
    </location>
</feature>
<dbReference type="Gene3D" id="1.20.1250.20">
    <property type="entry name" value="MFS general substrate transporter like domains"/>
    <property type="match status" value="3"/>
</dbReference>
<feature type="transmembrane region" description="Helical" evidence="7">
    <location>
        <begin position="21"/>
        <end position="43"/>
    </location>
</feature>
<protein>
    <recommendedName>
        <fullName evidence="8">Major facilitator superfamily associated domain-containing protein</fullName>
    </recommendedName>
</protein>
<comment type="similarity">
    <text evidence="2">Belongs to the major facilitator superfamily. MFSD6 family.</text>
</comment>
<dbReference type="SUPFAM" id="SSF103473">
    <property type="entry name" value="MFS general substrate transporter"/>
    <property type="match status" value="1"/>
</dbReference>
<dbReference type="STRING" id="7070.D6W6L9"/>
<dbReference type="Proteomes" id="UP000007266">
    <property type="component" value="Linkage group 1"/>
</dbReference>
<evidence type="ECO:0000256" key="7">
    <source>
        <dbReference type="SAM" id="Phobius"/>
    </source>
</evidence>
<dbReference type="PANTHER" id="PTHR16172:SF41">
    <property type="entry name" value="MAJOR FACILITATOR SUPERFAMILY DOMAIN-CONTAINING PROTEIN 6-LIKE"/>
    <property type="match status" value="1"/>
</dbReference>
<evidence type="ECO:0000256" key="5">
    <source>
        <dbReference type="ARBA" id="ARBA00023136"/>
    </source>
</evidence>
<dbReference type="InterPro" id="IPR024989">
    <property type="entry name" value="MFS_assoc_dom"/>
</dbReference>
<sequence>MDQKPPIPRKKKKWSINKNLIMLKVTLFFLYGATSSLVPYLTIHMQSIGLTMEEIAMIYLALPFTTFVAPPVTGFLVDKFGKYKPVVIISFVLTAALHHCLLLLPHHEIAGVVPSGYIITHPKKGYVEVWWSPCPSRECPEDEELDVALDMCVDHCLLKKTHLKLNNGSIVDPGNTDDLFFHLRKKKNDTLRENSTQLFTLDMHPNLGEPIEQGGIDLESAEEDDNVIDFKKRFREKLLRRSGVNVSELEENDLRCGGVVSSANDMSTQQRLRNYSTDCILQKCHFISGGPEVCPPEYEKSTDRIFWIYFVVRFVASIMQTAGMTIMDPIALTMIEKYGGDFGKEKLFSSLGMAMFSPITGALIDWNSRRLGYTDYSAAFYTYDVLLIVAALAVYLMPLGTKLPADNIFRDLKNIFQMPHVVVFIIFLYILGNLWGFIESYLFFYLKDLGAPNYLLGITVTVGTISSMPFLYGADNITQKVGHITVIIVAFFAHAARLVGYSLIESAWWCFPFEALESLSVHMMWVAAATYCAILAPKGLLATLIGVIGMAHFSIGRGSGSFVGGHVIAKFGIRQGFRLMGLVAVISGLAYALLHFSWLRNIDKDDEEEEPELKDGEPKFKDQSTMVSFERLSLVIEYNQIGSLSSLGRHREPGSIIRTRSNSIRRGSYSSGMFNKGPRGSSNSKVDLLKSAIEVNHHKSSSQMRISNNYLNRQAANSAGKIYSDGKANSPSETEIETLIPNEKDEIIYDSVQTQGKNETKDDPV</sequence>
<dbReference type="PANTHER" id="PTHR16172">
    <property type="entry name" value="MAJOR FACILITATOR SUPERFAMILY DOMAIN-CONTAINING PROTEIN 6-LIKE"/>
    <property type="match status" value="1"/>
</dbReference>
<feature type="transmembrane region" description="Helical" evidence="7">
    <location>
        <begin position="484"/>
        <end position="504"/>
    </location>
</feature>
<dbReference type="Pfam" id="PF12832">
    <property type="entry name" value="MFS_1_like"/>
    <property type="match status" value="1"/>
</dbReference>
<dbReference type="eggNOG" id="KOG3762">
    <property type="taxonomic scope" value="Eukaryota"/>
</dbReference>
<evidence type="ECO:0000313" key="10">
    <source>
        <dbReference type="Proteomes" id="UP000007266"/>
    </source>
</evidence>
<dbReference type="InterPro" id="IPR036259">
    <property type="entry name" value="MFS_trans_sf"/>
</dbReference>
<accession>D6W6L9</accession>
<reference evidence="9 10" key="1">
    <citation type="journal article" date="2008" name="Nature">
        <title>The genome of the model beetle and pest Tribolium castaneum.</title>
        <authorList>
            <consortium name="Tribolium Genome Sequencing Consortium"/>
            <person name="Richards S."/>
            <person name="Gibbs R.A."/>
            <person name="Weinstock G.M."/>
            <person name="Brown S.J."/>
            <person name="Denell R."/>
            <person name="Beeman R.W."/>
            <person name="Gibbs R."/>
            <person name="Beeman R.W."/>
            <person name="Brown S.J."/>
            <person name="Bucher G."/>
            <person name="Friedrich M."/>
            <person name="Grimmelikhuijzen C.J."/>
            <person name="Klingler M."/>
            <person name="Lorenzen M."/>
            <person name="Richards S."/>
            <person name="Roth S."/>
            <person name="Schroder R."/>
            <person name="Tautz D."/>
            <person name="Zdobnov E.M."/>
            <person name="Muzny D."/>
            <person name="Gibbs R.A."/>
            <person name="Weinstock G.M."/>
            <person name="Attaway T."/>
            <person name="Bell S."/>
            <person name="Buhay C.J."/>
            <person name="Chandrabose M.N."/>
            <person name="Chavez D."/>
            <person name="Clerk-Blankenburg K.P."/>
            <person name="Cree A."/>
            <person name="Dao M."/>
            <person name="Davis C."/>
            <person name="Chacko J."/>
            <person name="Dinh H."/>
            <person name="Dugan-Rocha S."/>
            <person name="Fowler G."/>
            <person name="Garner T.T."/>
            <person name="Garnes J."/>
            <person name="Gnirke A."/>
            <person name="Hawes A."/>
            <person name="Hernandez J."/>
            <person name="Hines S."/>
            <person name="Holder M."/>
            <person name="Hume J."/>
            <person name="Jhangiani S.N."/>
            <person name="Joshi V."/>
            <person name="Khan Z.M."/>
            <person name="Jackson L."/>
            <person name="Kovar C."/>
            <person name="Kowis A."/>
            <person name="Lee S."/>
            <person name="Lewis L.R."/>
            <person name="Margolis J."/>
            <person name="Morgan M."/>
            <person name="Nazareth L.V."/>
            <person name="Nguyen N."/>
            <person name="Okwuonu G."/>
            <person name="Parker D."/>
            <person name="Richards S."/>
            <person name="Ruiz S.J."/>
            <person name="Santibanez J."/>
            <person name="Savard J."/>
            <person name="Scherer S.E."/>
            <person name="Schneider B."/>
            <person name="Sodergren E."/>
            <person name="Tautz D."/>
            <person name="Vattahil S."/>
            <person name="Villasana D."/>
            <person name="White C.S."/>
            <person name="Wright R."/>
            <person name="Park Y."/>
            <person name="Beeman R.W."/>
            <person name="Lord J."/>
            <person name="Oppert B."/>
            <person name="Lorenzen M."/>
            <person name="Brown S."/>
            <person name="Wang L."/>
            <person name="Savard J."/>
            <person name="Tautz D."/>
            <person name="Richards S."/>
            <person name="Weinstock G."/>
            <person name="Gibbs R.A."/>
            <person name="Liu Y."/>
            <person name="Worley K."/>
            <person name="Weinstock G."/>
            <person name="Elsik C.G."/>
            <person name="Reese J.T."/>
            <person name="Elhaik E."/>
            <person name="Landan G."/>
            <person name="Graur D."/>
            <person name="Arensburger P."/>
            <person name="Atkinson P."/>
            <person name="Beeman R.W."/>
            <person name="Beidler J."/>
            <person name="Brown S.J."/>
            <person name="Demuth J.P."/>
            <person name="Drury D.W."/>
            <person name="Du Y.Z."/>
            <person name="Fujiwara H."/>
            <person name="Lorenzen M."/>
            <person name="Maselli V."/>
            <person name="Osanai M."/>
            <person name="Park Y."/>
            <person name="Robertson H.M."/>
            <person name="Tu Z."/>
            <person name="Wang J.J."/>
            <person name="Wang S."/>
            <person name="Richards S."/>
            <person name="Song H."/>
            <person name="Zhang L."/>
            <person name="Sodergren E."/>
            <person name="Werner D."/>
            <person name="Stanke M."/>
            <person name="Morgenstern B."/>
            <person name="Solovyev V."/>
            <person name="Kosarev P."/>
            <person name="Brown G."/>
            <person name="Chen H.C."/>
            <person name="Ermolaeva O."/>
            <person name="Hlavina W."/>
            <person name="Kapustin Y."/>
            <person name="Kiryutin B."/>
            <person name="Kitts P."/>
            <person name="Maglott D."/>
            <person name="Pruitt K."/>
            <person name="Sapojnikov V."/>
            <person name="Souvorov A."/>
            <person name="Mackey A.J."/>
            <person name="Waterhouse R.M."/>
            <person name="Wyder S."/>
            <person name="Zdobnov E.M."/>
            <person name="Zdobnov E.M."/>
            <person name="Wyder S."/>
            <person name="Kriventseva E.V."/>
            <person name="Kadowaki T."/>
            <person name="Bork P."/>
            <person name="Aranda M."/>
            <person name="Bao R."/>
            <person name="Beermann A."/>
            <person name="Berns N."/>
            <person name="Bolognesi R."/>
            <person name="Bonneton F."/>
            <person name="Bopp D."/>
            <person name="Brown S.J."/>
            <person name="Bucher G."/>
            <person name="Butts T."/>
            <person name="Chaumot A."/>
            <person name="Denell R.E."/>
            <person name="Ferrier D.E."/>
            <person name="Friedrich M."/>
            <person name="Gordon C.M."/>
            <person name="Jindra M."/>
            <person name="Klingler M."/>
            <person name="Lan Q."/>
            <person name="Lattorff H.M."/>
            <person name="Laudet V."/>
            <person name="von Levetsow C."/>
            <person name="Liu Z."/>
            <person name="Lutz R."/>
            <person name="Lynch J.A."/>
            <person name="da Fonseca R.N."/>
            <person name="Posnien N."/>
            <person name="Reuter R."/>
            <person name="Roth S."/>
            <person name="Savard J."/>
            <person name="Schinko J.B."/>
            <person name="Schmitt C."/>
            <person name="Schoppmeier M."/>
            <person name="Schroder R."/>
            <person name="Shippy T.D."/>
            <person name="Simonnet F."/>
            <person name="Marques-Souza H."/>
            <person name="Tautz D."/>
            <person name="Tomoyasu Y."/>
            <person name="Trauner J."/>
            <person name="Van der Zee M."/>
            <person name="Vervoort M."/>
            <person name="Wittkopp N."/>
            <person name="Wimmer E.A."/>
            <person name="Yang X."/>
            <person name="Jones A.K."/>
            <person name="Sattelle D.B."/>
            <person name="Ebert P.R."/>
            <person name="Nelson D."/>
            <person name="Scott J.G."/>
            <person name="Beeman R.W."/>
            <person name="Muthukrishnan S."/>
            <person name="Kramer K.J."/>
            <person name="Arakane Y."/>
            <person name="Beeman R.W."/>
            <person name="Zhu Q."/>
            <person name="Hogenkamp D."/>
            <person name="Dixit R."/>
            <person name="Oppert B."/>
            <person name="Jiang H."/>
            <person name="Zou Z."/>
            <person name="Marshall J."/>
            <person name="Elpidina E."/>
            <person name="Vinokurov K."/>
            <person name="Oppert C."/>
            <person name="Zou Z."/>
            <person name="Evans J."/>
            <person name="Lu Z."/>
            <person name="Zhao P."/>
            <person name="Sumathipala N."/>
            <person name="Altincicek B."/>
            <person name="Vilcinskas A."/>
            <person name="Williams M."/>
            <person name="Hultmark D."/>
            <person name="Hetru C."/>
            <person name="Jiang H."/>
            <person name="Grimmelikhuijzen C.J."/>
            <person name="Hauser F."/>
            <person name="Cazzamali G."/>
            <person name="Williamson M."/>
            <person name="Park Y."/>
            <person name="Li B."/>
            <person name="Tanaka Y."/>
            <person name="Predel R."/>
            <person name="Neupert S."/>
            <person name="Schachtner J."/>
            <person name="Verleyen P."/>
            <person name="Raible F."/>
            <person name="Bork P."/>
            <person name="Friedrich M."/>
            <person name="Walden K.K."/>
            <person name="Robertson H.M."/>
            <person name="Angeli S."/>
            <person name="Foret S."/>
            <person name="Bucher G."/>
            <person name="Schuetz S."/>
            <person name="Maleszka R."/>
            <person name="Wimmer E.A."/>
            <person name="Beeman R.W."/>
            <person name="Lorenzen M."/>
            <person name="Tomoyasu Y."/>
            <person name="Miller S.C."/>
            <person name="Grossmann D."/>
            <person name="Bucher G."/>
        </authorList>
    </citation>
    <scope>NUCLEOTIDE SEQUENCE [LARGE SCALE GENOMIC DNA]</scope>
    <source>
        <strain evidence="9 10">Georgia GA2</strain>
    </source>
</reference>
<evidence type="ECO:0000256" key="4">
    <source>
        <dbReference type="ARBA" id="ARBA00022989"/>
    </source>
</evidence>
<feature type="transmembrane region" description="Helical" evidence="7">
    <location>
        <begin position="524"/>
        <end position="555"/>
    </location>
</feature>
<name>D6W6L9_TRICA</name>
<dbReference type="FunCoup" id="D6W6L9">
    <property type="interactions" value="26"/>
</dbReference>
<feature type="transmembrane region" description="Helical" evidence="7">
    <location>
        <begin position="306"/>
        <end position="326"/>
    </location>
</feature>
<evidence type="ECO:0000313" key="9">
    <source>
        <dbReference type="EMBL" id="EFA10859.2"/>
    </source>
</evidence>
<dbReference type="EMBL" id="KQ971307">
    <property type="protein sequence ID" value="EFA10859.2"/>
    <property type="molecule type" value="Genomic_DNA"/>
</dbReference>
<reference evidence="9 10" key="2">
    <citation type="journal article" date="2010" name="Nucleic Acids Res.">
        <title>BeetleBase in 2010: revisions to provide comprehensive genomic information for Tribolium castaneum.</title>
        <authorList>
            <person name="Kim H.S."/>
            <person name="Murphy T."/>
            <person name="Xia J."/>
            <person name="Caragea D."/>
            <person name="Park Y."/>
            <person name="Beeman R.W."/>
            <person name="Lorenzen M.D."/>
            <person name="Butcher S."/>
            <person name="Manak J.R."/>
            <person name="Brown S.J."/>
        </authorList>
    </citation>
    <scope>GENOME REANNOTATION</scope>
    <source>
        <strain evidence="9 10">Georgia GA2</strain>
    </source>
</reference>
<feature type="region of interest" description="Disordered" evidence="6">
    <location>
        <begin position="722"/>
        <end position="765"/>
    </location>
</feature>
<dbReference type="OMA" id="MSATMFP"/>
<comment type="subcellular location">
    <subcellularLocation>
        <location evidence="1">Membrane</location>
        <topology evidence="1">Multi-pass membrane protein</topology>
    </subcellularLocation>
</comment>
<keyword evidence="5 7" id="KW-0472">Membrane</keyword>
<evidence type="ECO:0000259" key="8">
    <source>
        <dbReference type="Pfam" id="PF12832"/>
    </source>
</evidence>
<keyword evidence="10" id="KW-1185">Reference proteome</keyword>
<feature type="transmembrane region" description="Helical" evidence="7">
    <location>
        <begin position="576"/>
        <end position="598"/>
    </location>
</feature>
<feature type="transmembrane region" description="Helical" evidence="7">
    <location>
        <begin position="347"/>
        <end position="366"/>
    </location>
</feature>
<gene>
    <name evidence="9" type="primary">AUGUSTUS-3.0.2_01636</name>
    <name evidence="9" type="ORF">TcasGA2_TC001636</name>
</gene>
<feature type="transmembrane region" description="Helical" evidence="7">
    <location>
        <begin position="421"/>
        <end position="442"/>
    </location>
</feature>
<evidence type="ECO:0000256" key="2">
    <source>
        <dbReference type="ARBA" id="ARBA00005241"/>
    </source>
</evidence>
<dbReference type="AlphaFoldDB" id="D6W6L9"/>
<keyword evidence="4 7" id="KW-1133">Transmembrane helix</keyword>
<dbReference type="GO" id="GO:0016020">
    <property type="term" value="C:membrane"/>
    <property type="evidence" value="ECO:0000318"/>
    <property type="project" value="GO_Central"/>
</dbReference>